<accession>A0A3N6M030</accession>
<dbReference type="AlphaFoldDB" id="A0A3N6M030"/>
<protein>
    <recommendedName>
        <fullName evidence="3">ArsR family transcriptional regulator</fullName>
    </recommendedName>
</protein>
<organism evidence="1 2">
    <name type="scientific">Natrarchaeobius chitinivorans</name>
    <dbReference type="NCBI Taxonomy" id="1679083"/>
    <lineage>
        <taxon>Archaea</taxon>
        <taxon>Methanobacteriati</taxon>
        <taxon>Methanobacteriota</taxon>
        <taxon>Stenosarchaea group</taxon>
        <taxon>Halobacteria</taxon>
        <taxon>Halobacteriales</taxon>
        <taxon>Natrialbaceae</taxon>
        <taxon>Natrarchaeobius</taxon>
    </lineage>
</organism>
<dbReference type="OrthoDB" id="247722at2157"/>
<evidence type="ECO:0008006" key="3">
    <source>
        <dbReference type="Google" id="ProtNLM"/>
    </source>
</evidence>
<dbReference type="EMBL" id="REGA01000007">
    <property type="protein sequence ID" value="RQG94887.1"/>
    <property type="molecule type" value="Genomic_DNA"/>
</dbReference>
<gene>
    <name evidence="1" type="ORF">EA473_10335</name>
</gene>
<dbReference type="Proteomes" id="UP000282323">
    <property type="component" value="Unassembled WGS sequence"/>
</dbReference>
<dbReference type="RefSeq" id="WP_124195545.1">
    <property type="nucleotide sequence ID" value="NZ_REGA01000007.1"/>
</dbReference>
<comment type="caution">
    <text evidence="1">The sequence shown here is derived from an EMBL/GenBank/DDBJ whole genome shotgun (WGS) entry which is preliminary data.</text>
</comment>
<keyword evidence="2" id="KW-1185">Reference proteome</keyword>
<name>A0A3N6M030_NATCH</name>
<evidence type="ECO:0000313" key="1">
    <source>
        <dbReference type="EMBL" id="RQG94887.1"/>
    </source>
</evidence>
<reference evidence="1 2" key="1">
    <citation type="submission" date="2018-10" db="EMBL/GenBank/DDBJ databases">
        <title>Natrarchaeobius chitinivorans gen. nov., sp. nov., and Natrarchaeobius haloalkaliphilus sp. nov., alkaliphilic, chitin-utilizing haloarchaea from hypersaline alkaline lakes.</title>
        <authorList>
            <person name="Sorokin D.Y."/>
            <person name="Elcheninov A.G."/>
            <person name="Kostrikina N.A."/>
            <person name="Bale N.J."/>
            <person name="Sinninghe Damste J.S."/>
            <person name="Khijniak T.V."/>
            <person name="Kublanov I.V."/>
            <person name="Toshchakov S.V."/>
        </authorList>
    </citation>
    <scope>NUCLEOTIDE SEQUENCE [LARGE SCALE GENOMIC DNA]</scope>
    <source>
        <strain evidence="1 2">AArcht4T</strain>
    </source>
</reference>
<evidence type="ECO:0000313" key="2">
    <source>
        <dbReference type="Proteomes" id="UP000282323"/>
    </source>
</evidence>
<sequence length="141" mass="15472">MTDVRFENGKRVIQRWDTVFSAVAAEPRRQLLVSLLDASPDGTVPLPESAINPNVPANPGTLEQELYHEHLPILADSGFIEWTVDPLVAARGPRFEEVAIVFDALHGVAGEIPDSLVVGCQRLERERQLSGDTGSDSRGRF</sequence>
<proteinExistence type="predicted"/>